<dbReference type="Proteomes" id="UP000007347">
    <property type="component" value="Chromosome"/>
</dbReference>
<dbReference type="SUPFAM" id="SSF46785">
    <property type="entry name" value="Winged helix' DNA-binding domain"/>
    <property type="match status" value="1"/>
</dbReference>
<keyword evidence="7 13" id="KW-0479">Metal-binding</keyword>
<dbReference type="KEGG" id="dto:TOL2_C05780"/>
<dbReference type="InterPro" id="IPR036388">
    <property type="entry name" value="WH-like_DNA-bd_sf"/>
</dbReference>
<dbReference type="GO" id="GO:0005737">
    <property type="term" value="C:cytoplasm"/>
    <property type="evidence" value="ECO:0007669"/>
    <property type="project" value="UniProtKB-SubCell"/>
</dbReference>
<evidence type="ECO:0000256" key="7">
    <source>
        <dbReference type="ARBA" id="ARBA00022723"/>
    </source>
</evidence>
<keyword evidence="12" id="KW-0804">Transcription</keyword>
<dbReference type="PANTHER" id="PTHR42954">
    <property type="entry name" value="FE(2+) TRANSPORT PROTEIN A"/>
    <property type="match status" value="1"/>
</dbReference>
<feature type="binding site" evidence="14">
    <location>
        <position position="133"/>
    </location>
    <ligand>
        <name>Fe cation</name>
        <dbReference type="ChEBI" id="CHEBI:24875"/>
    </ligand>
</feature>
<keyword evidence="8 13" id="KW-0862">Zinc</keyword>
<dbReference type="FunFam" id="3.30.1490.190:FF:000001">
    <property type="entry name" value="Ferric uptake regulation protein"/>
    <property type="match status" value="1"/>
</dbReference>
<dbReference type="InterPro" id="IPR038157">
    <property type="entry name" value="FeoA_core_dom"/>
</dbReference>
<comment type="cofactor">
    <cofactor evidence="13">
        <name>Zn(2+)</name>
        <dbReference type="ChEBI" id="CHEBI:29105"/>
    </cofactor>
    <text evidence="13">Binds 1 zinc ion per subunit.</text>
</comment>
<accession>K0NCY3</accession>
<evidence type="ECO:0000256" key="9">
    <source>
        <dbReference type="ARBA" id="ARBA00023004"/>
    </source>
</evidence>
<evidence type="ECO:0000256" key="12">
    <source>
        <dbReference type="ARBA" id="ARBA00023163"/>
    </source>
</evidence>
<proteinExistence type="inferred from homology"/>
<keyword evidence="9 14" id="KW-0408">Iron</keyword>
<keyword evidence="11" id="KW-0238">DNA-binding</keyword>
<comment type="similarity">
    <text evidence="2">Belongs to the Fur family.</text>
</comment>
<keyword evidence="6" id="KW-0678">Repressor</keyword>
<evidence type="ECO:0000313" key="16">
    <source>
        <dbReference type="EMBL" id="CCK78746.1"/>
    </source>
</evidence>
<evidence type="ECO:0000256" key="8">
    <source>
        <dbReference type="ARBA" id="ARBA00022833"/>
    </source>
</evidence>
<dbReference type="InterPro" id="IPR052713">
    <property type="entry name" value="FeoA"/>
</dbReference>
<evidence type="ECO:0000256" key="1">
    <source>
        <dbReference type="ARBA" id="ARBA00004496"/>
    </source>
</evidence>
<sequence>MIDTHEQEKKQFKRLFQQQGVDQFNLKFQVLEAFLKLEHHVTIKDIQLALKSDGIKLDEGFIFNSMELLCRFGFACKVEFDDKETQYEHRHIGLHHDHMVCTKCGSILEFKDEAIEKQQLKVADAYGFHMLQHKMEIYGICSKCMEDRNELVQLHKARQGEKLIVKEFEAGKNMQLRISSMGLKIGDLIEVVSSGFGGQVVIATGDNRLVLGKGMAEKIRVQSFDPKKSLDPDEDQEDKNIFESPLMLSQLKTGQEGIIRKVSGESVLRRRLLEMGINRGATIYVEKYAPLKDPIELVVKGYHISLRVEEAANILVENVKFRKR</sequence>
<dbReference type="RefSeq" id="WP_014956102.1">
    <property type="nucleotide sequence ID" value="NC_018645.1"/>
</dbReference>
<protein>
    <recommendedName>
        <fullName evidence="4">Ferric uptake regulation protein</fullName>
    </recommendedName>
</protein>
<comment type="subunit">
    <text evidence="3">Homodimer.</text>
</comment>
<dbReference type="Gene3D" id="2.30.30.90">
    <property type="match status" value="2"/>
</dbReference>
<feature type="binding site" evidence="14">
    <location>
        <position position="116"/>
    </location>
    <ligand>
        <name>Fe cation</name>
        <dbReference type="ChEBI" id="CHEBI:24875"/>
    </ligand>
</feature>
<evidence type="ECO:0000256" key="2">
    <source>
        <dbReference type="ARBA" id="ARBA00007957"/>
    </source>
</evidence>
<evidence type="ECO:0000313" key="17">
    <source>
        <dbReference type="Proteomes" id="UP000007347"/>
    </source>
</evidence>
<evidence type="ECO:0000256" key="10">
    <source>
        <dbReference type="ARBA" id="ARBA00023015"/>
    </source>
</evidence>
<evidence type="ECO:0000256" key="4">
    <source>
        <dbReference type="ARBA" id="ARBA00020910"/>
    </source>
</evidence>
<dbReference type="OrthoDB" id="8659436at2"/>
<dbReference type="InterPro" id="IPR007167">
    <property type="entry name" value="Fe-transptr_FeoA-like"/>
</dbReference>
<feature type="domain" description="Ferrous iron transporter FeoA-like" evidence="15">
    <location>
        <begin position="246"/>
        <end position="318"/>
    </location>
</feature>
<dbReference type="InterPro" id="IPR036390">
    <property type="entry name" value="WH_DNA-bd_sf"/>
</dbReference>
<dbReference type="SUPFAM" id="SSF50037">
    <property type="entry name" value="C-terminal domain of transcriptional repressors"/>
    <property type="match status" value="2"/>
</dbReference>
<dbReference type="HOGENOM" id="CLU_862572_0_0_7"/>
<feature type="binding site" evidence="13">
    <location>
        <position position="104"/>
    </location>
    <ligand>
        <name>Zn(2+)</name>
        <dbReference type="ChEBI" id="CHEBI:29105"/>
    </ligand>
</feature>
<dbReference type="InterPro" id="IPR002481">
    <property type="entry name" value="FUR"/>
</dbReference>
<dbReference type="Gene3D" id="1.10.10.10">
    <property type="entry name" value="Winged helix-like DNA-binding domain superfamily/Winged helix DNA-binding domain"/>
    <property type="match status" value="1"/>
</dbReference>
<dbReference type="GO" id="GO:0046914">
    <property type="term" value="F:transition metal ion binding"/>
    <property type="evidence" value="ECO:0007669"/>
    <property type="project" value="InterPro"/>
</dbReference>
<dbReference type="Pfam" id="PF04023">
    <property type="entry name" value="FeoA"/>
    <property type="match status" value="2"/>
</dbReference>
<evidence type="ECO:0000256" key="13">
    <source>
        <dbReference type="PIRSR" id="PIRSR602481-1"/>
    </source>
</evidence>
<dbReference type="EMBL" id="FO203503">
    <property type="protein sequence ID" value="CCK78746.1"/>
    <property type="molecule type" value="Genomic_DNA"/>
</dbReference>
<dbReference type="CDD" id="cd07153">
    <property type="entry name" value="Fur_like"/>
    <property type="match status" value="1"/>
</dbReference>
<evidence type="ECO:0000256" key="3">
    <source>
        <dbReference type="ARBA" id="ARBA00011738"/>
    </source>
</evidence>
<dbReference type="STRING" id="651182.TOL2_C05780"/>
<comment type="cofactor">
    <cofactor evidence="14">
        <name>Mn(2+)</name>
        <dbReference type="ChEBI" id="CHEBI:29035"/>
    </cofactor>
    <cofactor evidence="14">
        <name>Fe(2+)</name>
        <dbReference type="ChEBI" id="CHEBI:29033"/>
    </cofactor>
    <text evidence="14">Binds 1 Mn(2+) or Fe(2+) ion per subunit.</text>
</comment>
<keyword evidence="5" id="KW-0963">Cytoplasm</keyword>
<keyword evidence="17" id="KW-1185">Reference proteome</keyword>
<dbReference type="Gene3D" id="3.30.1490.190">
    <property type="match status" value="1"/>
</dbReference>
<feature type="binding site" evidence="13">
    <location>
        <position position="101"/>
    </location>
    <ligand>
        <name>Zn(2+)</name>
        <dbReference type="ChEBI" id="CHEBI:29105"/>
    </ligand>
</feature>
<organism evidence="16 17">
    <name type="scientific">Desulfobacula toluolica (strain DSM 7467 / Tol2)</name>
    <dbReference type="NCBI Taxonomy" id="651182"/>
    <lineage>
        <taxon>Bacteria</taxon>
        <taxon>Pseudomonadati</taxon>
        <taxon>Thermodesulfobacteriota</taxon>
        <taxon>Desulfobacteria</taxon>
        <taxon>Desulfobacterales</taxon>
        <taxon>Desulfobacteraceae</taxon>
        <taxon>Desulfobacula</taxon>
    </lineage>
</organism>
<evidence type="ECO:0000256" key="14">
    <source>
        <dbReference type="PIRSR" id="PIRSR602481-2"/>
    </source>
</evidence>
<dbReference type="Pfam" id="PF01475">
    <property type="entry name" value="FUR"/>
    <property type="match status" value="1"/>
</dbReference>
<dbReference type="AlphaFoldDB" id="K0NCY3"/>
<dbReference type="GO" id="GO:0003677">
    <property type="term" value="F:DNA binding"/>
    <property type="evidence" value="ECO:0007669"/>
    <property type="project" value="UniProtKB-KW"/>
</dbReference>
<gene>
    <name evidence="16" type="primary">fur</name>
    <name evidence="16" type="ordered locus">TOL2_C05780</name>
</gene>
<feature type="binding site" evidence="13">
    <location>
        <position position="144"/>
    </location>
    <ligand>
        <name>Zn(2+)</name>
        <dbReference type="ChEBI" id="CHEBI:29105"/>
    </ligand>
</feature>
<dbReference type="InterPro" id="IPR043135">
    <property type="entry name" value="Fur_C"/>
</dbReference>
<comment type="subcellular location">
    <subcellularLocation>
        <location evidence="1">Cytoplasm</location>
    </subcellularLocation>
</comment>
<evidence type="ECO:0000256" key="6">
    <source>
        <dbReference type="ARBA" id="ARBA00022491"/>
    </source>
</evidence>
<evidence type="ECO:0000259" key="15">
    <source>
        <dbReference type="SMART" id="SM00899"/>
    </source>
</evidence>
<dbReference type="PANTHER" id="PTHR42954:SF2">
    <property type="entry name" value="FE(2+) TRANSPORT PROTEIN A"/>
    <property type="match status" value="1"/>
</dbReference>
<keyword evidence="10" id="KW-0805">Transcription regulation</keyword>
<feature type="domain" description="Ferrous iron transporter FeoA-like" evidence="15">
    <location>
        <begin position="152"/>
        <end position="223"/>
    </location>
</feature>
<evidence type="ECO:0000256" key="5">
    <source>
        <dbReference type="ARBA" id="ARBA00022490"/>
    </source>
</evidence>
<dbReference type="InterPro" id="IPR008988">
    <property type="entry name" value="Transcriptional_repressor_C"/>
</dbReference>
<dbReference type="GO" id="GO:0003700">
    <property type="term" value="F:DNA-binding transcription factor activity"/>
    <property type="evidence" value="ECO:0007669"/>
    <property type="project" value="InterPro"/>
</dbReference>
<feature type="binding site" evidence="13">
    <location>
        <position position="141"/>
    </location>
    <ligand>
        <name>Zn(2+)</name>
        <dbReference type="ChEBI" id="CHEBI:29105"/>
    </ligand>
</feature>
<dbReference type="SMART" id="SM00899">
    <property type="entry name" value="FeoA"/>
    <property type="match status" value="2"/>
</dbReference>
<feature type="binding site" evidence="14">
    <location>
        <position position="97"/>
    </location>
    <ligand>
        <name>Fe cation</name>
        <dbReference type="ChEBI" id="CHEBI:24875"/>
    </ligand>
</feature>
<feature type="binding site" evidence="14">
    <location>
        <position position="95"/>
    </location>
    <ligand>
        <name>Fe cation</name>
        <dbReference type="ChEBI" id="CHEBI:24875"/>
    </ligand>
</feature>
<reference evidence="16 17" key="1">
    <citation type="journal article" date="2013" name="Environ. Microbiol.">
        <title>Complete genome, catabolic sub-proteomes and key-metabolites of Desulfobacula toluolica Tol2, a marine, aromatic compound-degrading, sulfate-reducing bacterium.</title>
        <authorList>
            <person name="Wohlbrand L."/>
            <person name="Jacob J.H."/>
            <person name="Kube M."/>
            <person name="Mussmann M."/>
            <person name="Jarling R."/>
            <person name="Beck A."/>
            <person name="Amann R."/>
            <person name="Wilkes H."/>
            <person name="Reinhardt R."/>
            <person name="Rabus R."/>
        </authorList>
    </citation>
    <scope>NUCLEOTIDE SEQUENCE [LARGE SCALE GENOMIC DNA]</scope>
    <source>
        <strain evidence="17">DSM 7467 / Tol2</strain>
    </source>
</reference>
<evidence type="ECO:0000256" key="11">
    <source>
        <dbReference type="ARBA" id="ARBA00023125"/>
    </source>
</evidence>
<name>K0NCY3_DESTT</name>